<dbReference type="EMBL" id="RCMK01000546">
    <property type="protein sequence ID" value="KAG2922798.1"/>
    <property type="molecule type" value="Genomic_DNA"/>
</dbReference>
<sequence length="62" mass="6549">MSSVNAGNLAASQDIGYDSGDNAAPQGVPRDRGAHHSRRAETAKGEPRLNPRAASHHDVFAR</sequence>
<evidence type="ECO:0000313" key="4">
    <source>
        <dbReference type="EMBL" id="KAG2934523.1"/>
    </source>
</evidence>
<protein>
    <submittedName>
        <fullName evidence="2">Uncharacterized protein</fullName>
    </submittedName>
</protein>
<dbReference type="EMBL" id="RCMI01000104">
    <property type="protein sequence ID" value="KAG2934523.1"/>
    <property type="molecule type" value="Genomic_DNA"/>
</dbReference>
<feature type="region of interest" description="Disordered" evidence="1">
    <location>
        <begin position="1"/>
        <end position="62"/>
    </location>
</feature>
<evidence type="ECO:0000313" key="5">
    <source>
        <dbReference type="EMBL" id="KAG2991080.1"/>
    </source>
</evidence>
<evidence type="ECO:0000313" key="3">
    <source>
        <dbReference type="EMBL" id="KAG2922798.1"/>
    </source>
</evidence>
<organism evidence="2 6">
    <name type="scientific">Phytophthora cactorum</name>
    <dbReference type="NCBI Taxonomy" id="29920"/>
    <lineage>
        <taxon>Eukaryota</taxon>
        <taxon>Sar</taxon>
        <taxon>Stramenopiles</taxon>
        <taxon>Oomycota</taxon>
        <taxon>Peronosporomycetes</taxon>
        <taxon>Peronosporales</taxon>
        <taxon>Peronosporaceae</taxon>
        <taxon>Phytophthora</taxon>
    </lineage>
</organism>
<feature type="compositionally biased region" description="Basic and acidic residues" evidence="1">
    <location>
        <begin position="29"/>
        <end position="62"/>
    </location>
</feature>
<comment type="caution">
    <text evidence="2">The sequence shown here is derived from an EMBL/GenBank/DDBJ whole genome shotgun (WGS) entry which is preliminary data.</text>
</comment>
<proteinExistence type="predicted"/>
<dbReference type="Proteomes" id="UP000735874">
    <property type="component" value="Unassembled WGS sequence"/>
</dbReference>
<evidence type="ECO:0000313" key="2">
    <source>
        <dbReference type="EMBL" id="KAG2863960.1"/>
    </source>
</evidence>
<evidence type="ECO:0000313" key="6">
    <source>
        <dbReference type="Proteomes" id="UP000735874"/>
    </source>
</evidence>
<dbReference type="EMBL" id="RCML01000107">
    <property type="protein sequence ID" value="KAG2991080.1"/>
    <property type="molecule type" value="Genomic_DNA"/>
</dbReference>
<dbReference type="Proteomes" id="UP000736787">
    <property type="component" value="Unassembled WGS sequence"/>
</dbReference>
<gene>
    <name evidence="2" type="ORF">PC113_g5001</name>
    <name evidence="4" type="ORF">PC115_g5177</name>
    <name evidence="3" type="ORF">PC117_g15888</name>
    <name evidence="5" type="ORF">PC118_g5261</name>
</gene>
<dbReference type="Proteomes" id="UP000697107">
    <property type="component" value="Unassembled WGS sequence"/>
</dbReference>
<name>A0A8T1LAN3_9STRA</name>
<accession>A0A8T1LAN3</accession>
<evidence type="ECO:0000256" key="1">
    <source>
        <dbReference type="SAM" id="MobiDB-lite"/>
    </source>
</evidence>
<dbReference type="Proteomes" id="UP000774804">
    <property type="component" value="Unassembled WGS sequence"/>
</dbReference>
<dbReference type="AlphaFoldDB" id="A0A8T1LAN3"/>
<dbReference type="EMBL" id="RCMG01000091">
    <property type="protein sequence ID" value="KAG2863960.1"/>
    <property type="molecule type" value="Genomic_DNA"/>
</dbReference>
<reference evidence="2" key="1">
    <citation type="submission" date="2018-10" db="EMBL/GenBank/DDBJ databases">
        <title>Effector identification in a new, highly contiguous assembly of the strawberry crown rot pathogen Phytophthora cactorum.</title>
        <authorList>
            <person name="Armitage A.D."/>
            <person name="Nellist C.F."/>
            <person name="Bates H."/>
            <person name="Vickerstaff R.J."/>
            <person name="Harrison R.J."/>
        </authorList>
    </citation>
    <scope>NUCLEOTIDE SEQUENCE</scope>
    <source>
        <strain evidence="2">15-7</strain>
        <strain evidence="4">4032</strain>
        <strain evidence="3">4040</strain>
        <strain evidence="5">P415</strain>
    </source>
</reference>